<evidence type="ECO:0000313" key="1">
    <source>
        <dbReference type="EMBL" id="RKF74284.1"/>
    </source>
</evidence>
<reference evidence="1 2" key="1">
    <citation type="journal article" date="2018" name="BMC Genomics">
        <title>Comparative genome analyses reveal sequence features reflecting distinct modes of host-adaptation between dicot and monocot powdery mildew.</title>
        <authorList>
            <person name="Wu Y."/>
            <person name="Ma X."/>
            <person name="Pan Z."/>
            <person name="Kale S.D."/>
            <person name="Song Y."/>
            <person name="King H."/>
            <person name="Zhang Q."/>
            <person name="Presley C."/>
            <person name="Deng X."/>
            <person name="Wei C.I."/>
            <person name="Xiao S."/>
        </authorList>
    </citation>
    <scope>NUCLEOTIDE SEQUENCE [LARGE SCALE GENOMIC DNA]</scope>
    <source>
        <strain evidence="1">UMSG1</strain>
    </source>
</reference>
<name>A0A420II94_9PEZI</name>
<protein>
    <submittedName>
        <fullName evidence="1">Uncharacterized protein</fullName>
    </submittedName>
</protein>
<proteinExistence type="predicted"/>
<dbReference type="EMBL" id="MCBS01024037">
    <property type="protein sequence ID" value="RKF74284.1"/>
    <property type="molecule type" value="Genomic_DNA"/>
</dbReference>
<organism evidence="1 2">
    <name type="scientific">Golovinomyces cichoracearum</name>
    <dbReference type="NCBI Taxonomy" id="62708"/>
    <lineage>
        <taxon>Eukaryota</taxon>
        <taxon>Fungi</taxon>
        <taxon>Dikarya</taxon>
        <taxon>Ascomycota</taxon>
        <taxon>Pezizomycotina</taxon>
        <taxon>Leotiomycetes</taxon>
        <taxon>Erysiphales</taxon>
        <taxon>Erysiphaceae</taxon>
        <taxon>Golovinomyces</taxon>
    </lineage>
</organism>
<dbReference type="AlphaFoldDB" id="A0A420II94"/>
<accession>A0A420II94</accession>
<dbReference type="Proteomes" id="UP000285326">
    <property type="component" value="Unassembled WGS sequence"/>
</dbReference>
<comment type="caution">
    <text evidence="1">The sequence shown here is derived from an EMBL/GenBank/DDBJ whole genome shotgun (WGS) entry which is preliminary data.</text>
</comment>
<evidence type="ECO:0000313" key="2">
    <source>
        <dbReference type="Proteomes" id="UP000285326"/>
    </source>
</evidence>
<gene>
    <name evidence="1" type="ORF">GcM1_240081</name>
</gene>
<sequence length="223" mass="25018">MTSSTSQTQGARILQELVSEARSLEEILITLRSKFPRGYCLPGLPQDLSGLYYAHTLKGPLTIKCIPMTGAATALINHILEYQLTTYCGTVALLDFTGRFNLSYLGARCGINSLSHLHVFRPPQQSKEVFEAVKRWMLFGNHASHEKEWVGTIIIGAEGTSEWNGPERILVNSAWNGWLNVARDEPQKYAPGISVEEAWNQGLNANTCVSWKAWCEEGEYKWR</sequence>